<dbReference type="Pfam" id="PF00578">
    <property type="entry name" value="AhpC-TSA"/>
    <property type="match status" value="1"/>
</dbReference>
<evidence type="ECO:0000256" key="3">
    <source>
        <dbReference type="ARBA" id="ARBA00022490"/>
    </source>
</evidence>
<dbReference type="CDD" id="cd03015">
    <property type="entry name" value="PRX_Typ2cys"/>
    <property type="match status" value="1"/>
</dbReference>
<dbReference type="STRING" id="207949.RED65_10344"/>
<dbReference type="RefSeq" id="WP_007017206.1">
    <property type="nucleotide sequence ID" value="NZ_CH724113.1"/>
</dbReference>
<evidence type="ECO:0000256" key="5">
    <source>
        <dbReference type="ARBA" id="ARBA00023002"/>
    </source>
</evidence>
<evidence type="ECO:0000256" key="4">
    <source>
        <dbReference type="ARBA" id="ARBA00022559"/>
    </source>
</evidence>
<sequence>MSILVGKKAPDFTTAAVKGDGSIVDNFSLSDTIKGKYAVVFFYPLDFTFVCPSEIIAMDHRVEKLKELNTEVIGVSIDSHFTHNAWRNTPVNEGGIGQLQYTLAADMDHAICRAYGIESEGGESYYPAGVAMRATFVIDQNGVVRHQVVNDEPLGRNMDEVVRIVEALQFFEENGQVCPAGWNKGDSGMVNTPEGVAKYLSEEADKL</sequence>
<keyword evidence="6" id="KW-1015">Disulfide bond</keyword>
<gene>
    <name evidence="12" type="ORF">RED65_10344</name>
</gene>
<dbReference type="HOGENOM" id="CLU_042529_21_1_6"/>
<protein>
    <recommendedName>
        <fullName evidence="8">Thioredoxin peroxidase</fullName>
    </recommendedName>
</protein>
<evidence type="ECO:0000259" key="11">
    <source>
        <dbReference type="PROSITE" id="PS51352"/>
    </source>
</evidence>
<feature type="domain" description="Thioredoxin" evidence="11">
    <location>
        <begin position="3"/>
        <end position="170"/>
    </location>
</feature>
<dbReference type="GO" id="GO:0042744">
    <property type="term" value="P:hydrogen peroxide catabolic process"/>
    <property type="evidence" value="ECO:0007669"/>
    <property type="project" value="TreeGrafter"/>
</dbReference>
<evidence type="ECO:0000256" key="2">
    <source>
        <dbReference type="ARBA" id="ARBA00009796"/>
    </source>
</evidence>
<organism evidence="12 13">
    <name type="scientific">Bermanella marisrubri</name>
    <dbReference type="NCBI Taxonomy" id="207949"/>
    <lineage>
        <taxon>Bacteria</taxon>
        <taxon>Pseudomonadati</taxon>
        <taxon>Pseudomonadota</taxon>
        <taxon>Gammaproteobacteria</taxon>
        <taxon>Oceanospirillales</taxon>
        <taxon>Oceanospirillaceae</taxon>
        <taxon>Bermanella</taxon>
    </lineage>
</organism>
<keyword evidence="3" id="KW-0963">Cytoplasm</keyword>
<dbReference type="PANTHER" id="PTHR10681">
    <property type="entry name" value="THIOREDOXIN PEROXIDASE"/>
    <property type="match status" value="1"/>
</dbReference>
<keyword evidence="4" id="KW-0575">Peroxidase</keyword>
<dbReference type="GO" id="GO:0008379">
    <property type="term" value="F:thioredoxin peroxidase activity"/>
    <property type="evidence" value="ECO:0007669"/>
    <property type="project" value="TreeGrafter"/>
</dbReference>
<evidence type="ECO:0000256" key="6">
    <source>
        <dbReference type="ARBA" id="ARBA00023157"/>
    </source>
</evidence>
<dbReference type="InterPro" id="IPR050217">
    <property type="entry name" value="Peroxiredoxin"/>
</dbReference>
<dbReference type="Pfam" id="PF10417">
    <property type="entry name" value="1-cysPrx_C"/>
    <property type="match status" value="1"/>
</dbReference>
<dbReference type="InterPro" id="IPR019479">
    <property type="entry name" value="Peroxiredoxin_C"/>
</dbReference>
<accession>Q1N607</accession>
<dbReference type="GO" id="GO:0006979">
    <property type="term" value="P:response to oxidative stress"/>
    <property type="evidence" value="ECO:0007669"/>
    <property type="project" value="TreeGrafter"/>
</dbReference>
<keyword evidence="5" id="KW-0560">Oxidoreductase</keyword>
<comment type="subcellular location">
    <subcellularLocation>
        <location evidence="1">Cytoplasm</location>
    </subcellularLocation>
</comment>
<dbReference type="EMBL" id="AAQH01000001">
    <property type="protein sequence ID" value="EAT13785.1"/>
    <property type="molecule type" value="Genomic_DNA"/>
</dbReference>
<evidence type="ECO:0000256" key="7">
    <source>
        <dbReference type="ARBA" id="ARBA00023284"/>
    </source>
</evidence>
<comment type="function">
    <text evidence="9">Thiol-specific peroxidase that catalyzes the reduction of hydrogen peroxide and organic hydroperoxides to water and alcohols, respectively. Plays a role in cell protection against oxidative stress by detoxifying peroxides.</text>
</comment>
<dbReference type="InterPro" id="IPR024706">
    <property type="entry name" value="Peroxiredoxin_AhpC-typ"/>
</dbReference>
<keyword evidence="7" id="KW-0676">Redox-active center</keyword>
<comment type="similarity">
    <text evidence="2">Belongs to the peroxiredoxin family. AhpC/Prx1 subfamily.</text>
</comment>
<dbReference type="PIRSF" id="PIRSF000239">
    <property type="entry name" value="AHPC"/>
    <property type="match status" value="1"/>
</dbReference>
<dbReference type="Proteomes" id="UP000004263">
    <property type="component" value="Unassembled WGS sequence"/>
</dbReference>
<dbReference type="PANTHER" id="PTHR10681:SF128">
    <property type="entry name" value="THIOREDOXIN-DEPENDENT PEROXIDE REDUCTASE, MITOCHONDRIAL"/>
    <property type="match status" value="1"/>
</dbReference>
<dbReference type="InterPro" id="IPR036249">
    <property type="entry name" value="Thioredoxin-like_sf"/>
</dbReference>
<dbReference type="OrthoDB" id="9812811at2"/>
<dbReference type="GO" id="GO:0005829">
    <property type="term" value="C:cytosol"/>
    <property type="evidence" value="ECO:0007669"/>
    <property type="project" value="TreeGrafter"/>
</dbReference>
<dbReference type="Gene3D" id="3.40.30.10">
    <property type="entry name" value="Glutaredoxin"/>
    <property type="match status" value="1"/>
</dbReference>
<dbReference type="GO" id="GO:0045454">
    <property type="term" value="P:cell redox homeostasis"/>
    <property type="evidence" value="ECO:0007669"/>
    <property type="project" value="TreeGrafter"/>
</dbReference>
<dbReference type="InterPro" id="IPR013766">
    <property type="entry name" value="Thioredoxin_domain"/>
</dbReference>
<dbReference type="InterPro" id="IPR000866">
    <property type="entry name" value="AhpC/TSA"/>
</dbReference>
<dbReference type="AlphaFoldDB" id="Q1N607"/>
<evidence type="ECO:0000313" key="13">
    <source>
        <dbReference type="Proteomes" id="UP000004263"/>
    </source>
</evidence>
<dbReference type="FunFam" id="3.40.30.10:FF:000002">
    <property type="entry name" value="Alkyl hydroperoxide reductase C"/>
    <property type="match status" value="1"/>
</dbReference>
<comment type="caution">
    <text evidence="12">The sequence shown here is derived from an EMBL/GenBank/DDBJ whole genome shotgun (WGS) entry which is preliminary data.</text>
</comment>
<dbReference type="PROSITE" id="PS51352">
    <property type="entry name" value="THIOREDOXIN_2"/>
    <property type="match status" value="1"/>
</dbReference>
<keyword evidence="13" id="KW-1185">Reference proteome</keyword>
<dbReference type="SUPFAM" id="SSF52833">
    <property type="entry name" value="Thioredoxin-like"/>
    <property type="match status" value="1"/>
</dbReference>
<name>Q1N607_9GAMM</name>
<evidence type="ECO:0000256" key="10">
    <source>
        <dbReference type="PIRSR" id="PIRSR000239-1"/>
    </source>
</evidence>
<feature type="active site" description="Cysteine sulfenic acid (-SOH) intermediate; for peroxidase activity" evidence="10">
    <location>
        <position position="51"/>
    </location>
</feature>
<evidence type="ECO:0000256" key="9">
    <source>
        <dbReference type="ARBA" id="ARBA00037420"/>
    </source>
</evidence>
<evidence type="ECO:0000256" key="8">
    <source>
        <dbReference type="ARBA" id="ARBA00032824"/>
    </source>
</evidence>
<dbReference type="GO" id="GO:0033554">
    <property type="term" value="P:cellular response to stress"/>
    <property type="evidence" value="ECO:0007669"/>
    <property type="project" value="TreeGrafter"/>
</dbReference>
<evidence type="ECO:0000256" key="1">
    <source>
        <dbReference type="ARBA" id="ARBA00004496"/>
    </source>
</evidence>
<evidence type="ECO:0000313" key="12">
    <source>
        <dbReference type="EMBL" id="EAT13785.1"/>
    </source>
</evidence>
<proteinExistence type="inferred from homology"/>
<reference evidence="12 13" key="1">
    <citation type="submission" date="2006-03" db="EMBL/GenBank/DDBJ databases">
        <authorList>
            <person name="Pinhassi J."/>
            <person name="Pedros-Alio C."/>
            <person name="Ferriera S."/>
            <person name="Johnson J."/>
            <person name="Kravitz S."/>
            <person name="Halpern A."/>
            <person name="Remington K."/>
            <person name="Beeson K."/>
            <person name="Tran B."/>
            <person name="Rogers Y.-H."/>
            <person name="Friedman R."/>
            <person name="Venter J.C."/>
        </authorList>
    </citation>
    <scope>NUCLEOTIDE SEQUENCE [LARGE SCALE GENOMIC DNA]</scope>
    <source>
        <strain evidence="12 13">RED65</strain>
    </source>
</reference>